<dbReference type="Gene3D" id="1.10.390.10">
    <property type="entry name" value="Neutral Protease Domain 2"/>
    <property type="match status" value="1"/>
</dbReference>
<evidence type="ECO:0000313" key="3">
    <source>
        <dbReference type="Proteomes" id="UP000249061"/>
    </source>
</evidence>
<dbReference type="Gene3D" id="2.60.120.290">
    <property type="entry name" value="Spermadhesin, CUB domain"/>
    <property type="match status" value="1"/>
</dbReference>
<proteinExistence type="predicted"/>
<accession>A0A2W5SSX8</accession>
<reference evidence="2 3" key="1">
    <citation type="submission" date="2017-08" db="EMBL/GenBank/DDBJ databases">
        <title>Infants hospitalized years apart are colonized by the same room-sourced microbial strains.</title>
        <authorList>
            <person name="Brooks B."/>
            <person name="Olm M.R."/>
            <person name="Firek B.A."/>
            <person name="Baker R."/>
            <person name="Thomas B.C."/>
            <person name="Morowitz M.J."/>
            <person name="Banfield J.F."/>
        </authorList>
    </citation>
    <scope>NUCLEOTIDE SEQUENCE [LARGE SCALE GENOMIC DNA]</scope>
    <source>
        <strain evidence="2">S2_003_000_R2_14</strain>
    </source>
</reference>
<dbReference type="InterPro" id="IPR027268">
    <property type="entry name" value="Peptidase_M4/M1_CTD_sf"/>
</dbReference>
<dbReference type="InterPro" id="IPR050728">
    <property type="entry name" value="Zinc_Metalloprotease_M4"/>
</dbReference>
<name>A0A2W5SSX8_9BACT</name>
<dbReference type="InterPro" id="IPR035914">
    <property type="entry name" value="Sperma_CUB_dom_sf"/>
</dbReference>
<dbReference type="PANTHER" id="PTHR33794">
    <property type="entry name" value="BACILLOLYSIN"/>
    <property type="match status" value="1"/>
</dbReference>
<dbReference type="Proteomes" id="UP000249061">
    <property type="component" value="Unassembled WGS sequence"/>
</dbReference>
<dbReference type="SUPFAM" id="SSF49854">
    <property type="entry name" value="Spermadhesin, CUB domain"/>
    <property type="match status" value="1"/>
</dbReference>
<evidence type="ECO:0008006" key="4">
    <source>
        <dbReference type="Google" id="ProtNLM"/>
    </source>
</evidence>
<feature type="compositionally biased region" description="Polar residues" evidence="1">
    <location>
        <begin position="1"/>
        <end position="15"/>
    </location>
</feature>
<gene>
    <name evidence="2" type="ORF">DI536_30370</name>
</gene>
<dbReference type="PANTHER" id="PTHR33794:SF1">
    <property type="entry name" value="BACILLOLYSIN"/>
    <property type="match status" value="1"/>
</dbReference>
<dbReference type="EMBL" id="QFQP01000038">
    <property type="protein sequence ID" value="PZR06379.1"/>
    <property type="molecule type" value="Genomic_DNA"/>
</dbReference>
<feature type="region of interest" description="Disordered" evidence="1">
    <location>
        <begin position="1"/>
        <end position="22"/>
    </location>
</feature>
<evidence type="ECO:0000256" key="1">
    <source>
        <dbReference type="SAM" id="MobiDB-lite"/>
    </source>
</evidence>
<evidence type="ECO:0000313" key="2">
    <source>
        <dbReference type="EMBL" id="PZR06379.1"/>
    </source>
</evidence>
<sequence length="729" mass="78088">MISACETSAPPSTVENPGAWNVTKGRPQLLSGELKRGSGSKEALARSYLTEQAARFHLDAPGRSLRLSTTREGLAGTYLRFAQLQQLGNESLRVWDGDVIVLVNRDVVRAVNLELRDEAHLAVLPDQQPPLAEASRRARELLSLSKDADVAHERVVHVSKTGEARVAWKFMASTEAPPHDWSLLLDVETLVELERRDGVKFIDGTGYVFDVNPVASTGDLTLTDSMNQATPALEAARFLVTLPRLDGSGLTRGDFADVRTRDAGARVSSPTNEFLFSRNNLGFEQANVYFHLTRTQERIQALGFIDVNNRIQGAVVDQQNADNSFYSPQTLRLGFGTGGVDDAEDGDIVMHEYGHAIQDNQVPGWGGGDEDAMGEGFGDYLAASFSLALAPDAGRPQLSDPACVGDWDAVAYSNDTPPCLRRVDTTKHWPEDSEYASHADGEIWSASLWRARSLFGADVVDTLVLESHFILGTGGTMFTASEALLNANVMLDAGADETLLRRTLISYGVSRRLSPAGDGGVALSIPVSIGPVRDAAGNYRNGTDETRTLTVPGASGLQLHFDRVVLETSNDCVGRSCDNIYLFTPSGDLYQVITGTQSAGLTSVIVPGDTVSIRLISDDSQTRFGYRVDRIDVIGDVMDAGLVFDGGMDPFTPPMDAGVPDAGRPDAGAGDAGVRDAGVVPGPSARTLPPAGDETLTPMVQRGCGCGAAEAELTLPLLLVWCGARRRKS</sequence>
<dbReference type="AlphaFoldDB" id="A0A2W5SSX8"/>
<organism evidence="2 3">
    <name type="scientific">Archangium gephyra</name>
    <dbReference type="NCBI Taxonomy" id="48"/>
    <lineage>
        <taxon>Bacteria</taxon>
        <taxon>Pseudomonadati</taxon>
        <taxon>Myxococcota</taxon>
        <taxon>Myxococcia</taxon>
        <taxon>Myxococcales</taxon>
        <taxon>Cystobacterineae</taxon>
        <taxon>Archangiaceae</taxon>
        <taxon>Archangium</taxon>
    </lineage>
</organism>
<comment type="caution">
    <text evidence="2">The sequence shown here is derived from an EMBL/GenBank/DDBJ whole genome shotgun (WGS) entry which is preliminary data.</text>
</comment>
<dbReference type="SUPFAM" id="SSF55486">
    <property type="entry name" value="Metalloproteases ('zincins'), catalytic domain"/>
    <property type="match status" value="1"/>
</dbReference>
<protein>
    <recommendedName>
        <fullName evidence="4">FTP domain-containing protein</fullName>
    </recommendedName>
</protein>